<dbReference type="InterPro" id="IPR039280">
    <property type="entry name" value="VUP"/>
</dbReference>
<dbReference type="AlphaFoldDB" id="A0A022RVZ0"/>
<name>A0A022RVZ0_ERYGU</name>
<gene>
    <name evidence="2" type="ORF">MIMGU_mgv1a022998mg</name>
</gene>
<proteinExistence type="predicted"/>
<accession>A0A022RVZ0</accession>
<organism evidence="2 3">
    <name type="scientific">Erythranthe guttata</name>
    <name type="common">Yellow monkey flower</name>
    <name type="synonym">Mimulus guttatus</name>
    <dbReference type="NCBI Taxonomy" id="4155"/>
    <lineage>
        <taxon>Eukaryota</taxon>
        <taxon>Viridiplantae</taxon>
        <taxon>Streptophyta</taxon>
        <taxon>Embryophyta</taxon>
        <taxon>Tracheophyta</taxon>
        <taxon>Spermatophyta</taxon>
        <taxon>Magnoliopsida</taxon>
        <taxon>eudicotyledons</taxon>
        <taxon>Gunneridae</taxon>
        <taxon>Pentapetalae</taxon>
        <taxon>asterids</taxon>
        <taxon>lamiids</taxon>
        <taxon>Lamiales</taxon>
        <taxon>Phrymaceae</taxon>
        <taxon>Erythranthe</taxon>
    </lineage>
</organism>
<dbReference type="eggNOG" id="ENOG502S5I4">
    <property type="taxonomic scope" value="Eukaryota"/>
</dbReference>
<keyword evidence="3" id="KW-1185">Reference proteome</keyword>
<feature type="region of interest" description="Disordered" evidence="1">
    <location>
        <begin position="1"/>
        <end position="25"/>
    </location>
</feature>
<feature type="non-terminal residue" evidence="2">
    <location>
        <position position="1"/>
    </location>
</feature>
<feature type="region of interest" description="Disordered" evidence="1">
    <location>
        <begin position="46"/>
        <end position="66"/>
    </location>
</feature>
<protein>
    <submittedName>
        <fullName evidence="2">Uncharacterized protein</fullName>
    </submittedName>
</protein>
<dbReference type="PANTHER" id="PTHR33974">
    <property type="entry name" value="VASCULAR-RELATED UNKNOWN PROTEIN 1-RELATED"/>
    <property type="match status" value="1"/>
</dbReference>
<reference evidence="2 3" key="1">
    <citation type="journal article" date="2013" name="Proc. Natl. Acad. Sci. U.S.A.">
        <title>Fine-scale variation in meiotic recombination in Mimulus inferred from population shotgun sequencing.</title>
        <authorList>
            <person name="Hellsten U."/>
            <person name="Wright K.M."/>
            <person name="Jenkins J."/>
            <person name="Shu S."/>
            <person name="Yuan Y."/>
            <person name="Wessler S.R."/>
            <person name="Schmutz J."/>
            <person name="Willis J.H."/>
            <person name="Rokhsar D.S."/>
        </authorList>
    </citation>
    <scope>NUCLEOTIDE SEQUENCE [LARGE SCALE GENOMIC DNA]</scope>
    <source>
        <strain evidence="3">cv. DUN x IM62</strain>
    </source>
</reference>
<evidence type="ECO:0000313" key="2">
    <source>
        <dbReference type="EMBL" id="EYU43115.1"/>
    </source>
</evidence>
<sequence>PSLISDAAWNGSDDNNNNNNNNISSPLRILNFKNLKRNKYRKYSYAEDDYEDTASSPVNSPKVSSMKQMEVNYRRLDDLAAANFLGKQTGASNFSEVATEEKNGNNKNNAIESKNNIDHQFVDLRTRGLCLMPISALMNMNYLG</sequence>
<dbReference type="PANTHER" id="PTHR33974:SF2">
    <property type="entry name" value="VASCULAR-RELATED UNKNOWN PROTEIN 1"/>
    <property type="match status" value="1"/>
</dbReference>
<feature type="compositionally biased region" description="Polar residues" evidence="1">
    <location>
        <begin position="53"/>
        <end position="66"/>
    </location>
</feature>
<dbReference type="GO" id="GO:0010089">
    <property type="term" value="P:xylem development"/>
    <property type="evidence" value="ECO:0007669"/>
    <property type="project" value="InterPro"/>
</dbReference>
<evidence type="ECO:0000313" key="3">
    <source>
        <dbReference type="Proteomes" id="UP000030748"/>
    </source>
</evidence>
<dbReference type="Proteomes" id="UP000030748">
    <property type="component" value="Unassembled WGS sequence"/>
</dbReference>
<dbReference type="EMBL" id="KI630264">
    <property type="protein sequence ID" value="EYU43115.1"/>
    <property type="molecule type" value="Genomic_DNA"/>
</dbReference>
<evidence type="ECO:0000256" key="1">
    <source>
        <dbReference type="SAM" id="MobiDB-lite"/>
    </source>
</evidence>
<dbReference type="STRING" id="4155.A0A022RVZ0"/>